<protein>
    <submittedName>
        <fullName evidence="8">Tyrosine-type recombinase/integrase</fullName>
    </submittedName>
</protein>
<evidence type="ECO:0000256" key="3">
    <source>
        <dbReference type="ARBA" id="ARBA00023125"/>
    </source>
</evidence>
<evidence type="ECO:0000256" key="2">
    <source>
        <dbReference type="ARBA" id="ARBA00022908"/>
    </source>
</evidence>
<keyword evidence="9" id="KW-1185">Reference proteome</keyword>
<dbReference type="PANTHER" id="PTHR30349:SF64">
    <property type="entry name" value="PROPHAGE INTEGRASE INTD-RELATED"/>
    <property type="match status" value="1"/>
</dbReference>
<dbReference type="Pfam" id="PF14657">
    <property type="entry name" value="Arm-DNA-bind_4"/>
    <property type="match status" value="1"/>
</dbReference>
<evidence type="ECO:0000256" key="1">
    <source>
        <dbReference type="ARBA" id="ARBA00008857"/>
    </source>
</evidence>
<dbReference type="PROSITE" id="PS51900">
    <property type="entry name" value="CB"/>
    <property type="match status" value="1"/>
</dbReference>
<evidence type="ECO:0000313" key="8">
    <source>
        <dbReference type="EMBL" id="MFD2640050.1"/>
    </source>
</evidence>
<keyword evidence="2" id="KW-0229">DNA integration</keyword>
<feature type="domain" description="Core-binding (CB)" evidence="7">
    <location>
        <begin position="65"/>
        <end position="146"/>
    </location>
</feature>
<dbReference type="EMBL" id="JBHUMZ010000050">
    <property type="protein sequence ID" value="MFD2640050.1"/>
    <property type="molecule type" value="Genomic_DNA"/>
</dbReference>
<comment type="similarity">
    <text evidence="1">Belongs to the 'phage' integrase family.</text>
</comment>
<dbReference type="SUPFAM" id="SSF56349">
    <property type="entry name" value="DNA breaking-rejoining enzymes"/>
    <property type="match status" value="1"/>
</dbReference>
<dbReference type="InterPro" id="IPR013762">
    <property type="entry name" value="Integrase-like_cat_sf"/>
</dbReference>
<proteinExistence type="inferred from homology"/>
<evidence type="ECO:0000256" key="5">
    <source>
        <dbReference type="PROSITE-ProRule" id="PRU01248"/>
    </source>
</evidence>
<evidence type="ECO:0000259" key="7">
    <source>
        <dbReference type="PROSITE" id="PS51900"/>
    </source>
</evidence>
<dbReference type="Proteomes" id="UP001597452">
    <property type="component" value="Unassembled WGS sequence"/>
</dbReference>
<dbReference type="RefSeq" id="WP_377330140.1">
    <property type="nucleotide sequence ID" value="NZ_JBHUMZ010000050.1"/>
</dbReference>
<dbReference type="Gene3D" id="1.10.443.10">
    <property type="entry name" value="Intergrase catalytic core"/>
    <property type="match status" value="1"/>
</dbReference>
<dbReference type="InterPro" id="IPR050090">
    <property type="entry name" value="Tyrosine_recombinase_XerCD"/>
</dbReference>
<keyword evidence="3 5" id="KW-0238">DNA-binding</keyword>
<dbReference type="InterPro" id="IPR028259">
    <property type="entry name" value="AP2-like_int_N"/>
</dbReference>
<dbReference type="InterPro" id="IPR011010">
    <property type="entry name" value="DNA_brk_join_enz"/>
</dbReference>
<feature type="domain" description="Tyr recombinase" evidence="6">
    <location>
        <begin position="168"/>
        <end position="364"/>
    </location>
</feature>
<dbReference type="PANTHER" id="PTHR30349">
    <property type="entry name" value="PHAGE INTEGRASE-RELATED"/>
    <property type="match status" value="1"/>
</dbReference>
<accession>A0ABW5QES6</accession>
<reference evidence="9" key="1">
    <citation type="journal article" date="2019" name="Int. J. Syst. Evol. Microbiol.">
        <title>The Global Catalogue of Microorganisms (GCM) 10K type strain sequencing project: providing services to taxonomists for standard genome sequencing and annotation.</title>
        <authorList>
            <consortium name="The Broad Institute Genomics Platform"/>
            <consortium name="The Broad Institute Genome Sequencing Center for Infectious Disease"/>
            <person name="Wu L."/>
            <person name="Ma J."/>
        </authorList>
    </citation>
    <scope>NUCLEOTIDE SEQUENCE [LARGE SCALE GENOMIC DNA]</scope>
    <source>
        <strain evidence="9">TISTR 1571</strain>
    </source>
</reference>
<dbReference type="Pfam" id="PF14659">
    <property type="entry name" value="Phage_int_SAM_3"/>
    <property type="match status" value="1"/>
</dbReference>
<dbReference type="PROSITE" id="PS51898">
    <property type="entry name" value="TYR_RECOMBINASE"/>
    <property type="match status" value="1"/>
</dbReference>
<keyword evidence="4" id="KW-0233">DNA recombination</keyword>
<evidence type="ECO:0000259" key="6">
    <source>
        <dbReference type="PROSITE" id="PS51898"/>
    </source>
</evidence>
<sequence length="372" mass="43485">MPVYKDKNIKKKEKWYFEVELGLDENGKRKRYRERGFRTKKEAEEAMIKAKRNFMEGTYTDTKNLTYQELFNQWINTKKDISEATKELYLTYFRIHLNPGIGSYKLNKLSPFIIQRFINTLYDKNLSSSSVKRIYSVVRSSLQYAVRMQLLSTNFADSIEKPKENTMKEVKVWSTSEVKQFISSIEGASRYAIAYKLAVYTGMRQGEILGLRWKDINFEKSYLTVQQKLTHKGKIESGAKNKGSMRNISLNKYIIEELLKHKEIIELEKVDNQNHYQDNNLVVCTEIGTPCHPRNLLRLLYSHIEQSGVSRIKFHDLRHTHASLLLLADVNIKIISERLGHASIRITLDTYAHLLPNMQKEAIKKLDTLFGE</sequence>
<dbReference type="InterPro" id="IPR010998">
    <property type="entry name" value="Integrase_recombinase_N"/>
</dbReference>
<organism evidence="8 9">
    <name type="scientific">Piscibacillus salipiscarius</name>
    <dbReference type="NCBI Taxonomy" id="299480"/>
    <lineage>
        <taxon>Bacteria</taxon>
        <taxon>Bacillati</taxon>
        <taxon>Bacillota</taxon>
        <taxon>Bacilli</taxon>
        <taxon>Bacillales</taxon>
        <taxon>Bacillaceae</taxon>
        <taxon>Piscibacillus</taxon>
    </lineage>
</organism>
<comment type="caution">
    <text evidence="8">The sequence shown here is derived from an EMBL/GenBank/DDBJ whole genome shotgun (WGS) entry which is preliminary data.</text>
</comment>
<evidence type="ECO:0000256" key="4">
    <source>
        <dbReference type="ARBA" id="ARBA00023172"/>
    </source>
</evidence>
<dbReference type="Gene3D" id="1.10.150.130">
    <property type="match status" value="1"/>
</dbReference>
<gene>
    <name evidence="8" type="ORF">ACFSW4_14365</name>
</gene>
<dbReference type="Pfam" id="PF00589">
    <property type="entry name" value="Phage_integrase"/>
    <property type="match status" value="1"/>
</dbReference>
<dbReference type="InterPro" id="IPR002104">
    <property type="entry name" value="Integrase_catalytic"/>
</dbReference>
<evidence type="ECO:0000313" key="9">
    <source>
        <dbReference type="Proteomes" id="UP001597452"/>
    </source>
</evidence>
<dbReference type="InterPro" id="IPR044068">
    <property type="entry name" value="CB"/>
</dbReference>
<dbReference type="InterPro" id="IPR004107">
    <property type="entry name" value="Integrase_SAM-like_N"/>
</dbReference>
<name>A0ABW5QES6_9BACI</name>
<dbReference type="CDD" id="cd01189">
    <property type="entry name" value="INT_ICEBs1_C_like"/>
    <property type="match status" value="1"/>
</dbReference>